<feature type="region of interest" description="Disordered" evidence="1">
    <location>
        <begin position="1"/>
        <end position="51"/>
    </location>
</feature>
<evidence type="ECO:0000256" key="1">
    <source>
        <dbReference type="SAM" id="MobiDB-lite"/>
    </source>
</evidence>
<evidence type="ECO:0000313" key="2">
    <source>
        <dbReference type="EMBL" id="GGZ29963.1"/>
    </source>
</evidence>
<accession>A0A918Q3G5</accession>
<organism evidence="2 3">
    <name type="scientific">Streptomyces poonensis</name>
    <dbReference type="NCBI Taxonomy" id="68255"/>
    <lineage>
        <taxon>Bacteria</taxon>
        <taxon>Bacillati</taxon>
        <taxon>Actinomycetota</taxon>
        <taxon>Actinomycetes</taxon>
        <taxon>Kitasatosporales</taxon>
        <taxon>Streptomycetaceae</taxon>
        <taxon>Streptomyces</taxon>
    </lineage>
</organism>
<feature type="compositionally biased region" description="Gly residues" evidence="1">
    <location>
        <begin position="34"/>
        <end position="51"/>
    </location>
</feature>
<comment type="caution">
    <text evidence="2">The sequence shown here is derived from an EMBL/GenBank/DDBJ whole genome shotgun (WGS) entry which is preliminary data.</text>
</comment>
<reference evidence="2" key="1">
    <citation type="journal article" date="2014" name="Int. J. Syst. Evol. Microbiol.">
        <title>Complete genome sequence of Corynebacterium casei LMG S-19264T (=DSM 44701T), isolated from a smear-ripened cheese.</title>
        <authorList>
            <consortium name="US DOE Joint Genome Institute (JGI-PGF)"/>
            <person name="Walter F."/>
            <person name="Albersmeier A."/>
            <person name="Kalinowski J."/>
            <person name="Ruckert C."/>
        </authorList>
    </citation>
    <scope>NUCLEOTIDE SEQUENCE</scope>
    <source>
        <strain evidence="2">JCM 4815</strain>
    </source>
</reference>
<proteinExistence type="predicted"/>
<protein>
    <submittedName>
        <fullName evidence="2">Uncharacterized protein</fullName>
    </submittedName>
</protein>
<reference evidence="2" key="2">
    <citation type="submission" date="2020-09" db="EMBL/GenBank/DDBJ databases">
        <authorList>
            <person name="Sun Q."/>
            <person name="Ohkuma M."/>
        </authorList>
    </citation>
    <scope>NUCLEOTIDE SEQUENCE</scope>
    <source>
        <strain evidence="2">JCM 4815</strain>
    </source>
</reference>
<keyword evidence="3" id="KW-1185">Reference proteome</keyword>
<name>A0A918Q3G5_9ACTN</name>
<gene>
    <name evidence="2" type="ORF">GCM10010365_58010</name>
</gene>
<dbReference type="Proteomes" id="UP000622166">
    <property type="component" value="Unassembled WGS sequence"/>
</dbReference>
<feature type="region of interest" description="Disordered" evidence="1">
    <location>
        <begin position="79"/>
        <end position="103"/>
    </location>
</feature>
<feature type="compositionally biased region" description="Basic and acidic residues" evidence="1">
    <location>
        <begin position="90"/>
        <end position="103"/>
    </location>
</feature>
<sequence length="103" mass="10529">MVAERVEEVQIAPIASRGGSEGEAEGVHETGRVAFGGGGVPEGGLDGGGRRYGPGAVALDVAQKQPDVGRGEDGVVYIAPEPDAAGRQGVDGRREGRLGHQRR</sequence>
<evidence type="ECO:0000313" key="3">
    <source>
        <dbReference type="Proteomes" id="UP000622166"/>
    </source>
</evidence>
<dbReference type="AlphaFoldDB" id="A0A918Q3G5"/>
<dbReference type="EMBL" id="BMVW01000014">
    <property type="protein sequence ID" value="GGZ29963.1"/>
    <property type="molecule type" value="Genomic_DNA"/>
</dbReference>